<dbReference type="EMBL" id="JYIX01000036">
    <property type="protein sequence ID" value="KJL32626.1"/>
    <property type="molecule type" value="Genomic_DNA"/>
</dbReference>
<name>A0A0F0LM47_9MICO</name>
<feature type="transmembrane region" description="Helical" evidence="2">
    <location>
        <begin position="45"/>
        <end position="69"/>
    </location>
</feature>
<gene>
    <name evidence="3" type="ORF">RS86_02406</name>
</gene>
<feature type="compositionally biased region" description="Low complexity" evidence="1">
    <location>
        <begin position="84"/>
        <end position="100"/>
    </location>
</feature>
<evidence type="ECO:0000313" key="4">
    <source>
        <dbReference type="Proteomes" id="UP000033740"/>
    </source>
</evidence>
<comment type="caution">
    <text evidence="3">The sequence shown here is derived from an EMBL/GenBank/DDBJ whole genome shotgun (WGS) entry which is preliminary data.</text>
</comment>
<keyword evidence="4" id="KW-1185">Reference proteome</keyword>
<dbReference type="Proteomes" id="UP000033740">
    <property type="component" value="Unassembled WGS sequence"/>
</dbReference>
<dbReference type="STRING" id="582680.RS86_02406"/>
<reference evidence="3 4" key="1">
    <citation type="submission" date="2015-02" db="EMBL/GenBank/DDBJ databases">
        <title>Draft genome sequences of ten Microbacterium spp. with emphasis on heavy metal contaminated environments.</title>
        <authorList>
            <person name="Corretto E."/>
        </authorList>
    </citation>
    <scope>NUCLEOTIDE SEQUENCE [LARGE SCALE GENOMIC DNA]</scope>
    <source>
        <strain evidence="3 4">ARN176</strain>
    </source>
</reference>
<feature type="region of interest" description="Disordered" evidence="1">
    <location>
        <begin position="336"/>
        <end position="361"/>
    </location>
</feature>
<dbReference type="PATRIC" id="fig|582680.6.peg.2470"/>
<feature type="compositionally biased region" description="Polar residues" evidence="1">
    <location>
        <begin position="337"/>
        <end position="353"/>
    </location>
</feature>
<keyword evidence="2" id="KW-1133">Transmembrane helix</keyword>
<sequence>MFEKVEKIRPEIEGVEESLAAARMRLMTEIRGEERPVRARPVRRTWFLAAGAAGALAAATAGVLIVGGMTAPKPPVVAHPAPTPAQTAPSSPAPRPTASAVPETAQGVLSAASASAIHGGLTPQPGQYLRVTWTSDRVLLGDDSTISQPGSGLFYPAATHAWVVRSSGATYIPADLTGDWYWAAAEPAVVTAAYGQDADADARLQLLLDRMSAAGGDGRFVSGGGSLPEGDGTTYSDYLTSLPADADGVLSQLSAGQGSISDYHHAAMVGWRLITLLGCNAGTGDVRAAMLQALGRLPGSSIVDSHGSLRTISFDSSFGSEQGESGDVQRHQAITVDVSNGRVTGSSDSTNPGGSIVPDGVPDVRTDYVVDVVDGLPG</sequence>
<dbReference type="AlphaFoldDB" id="A0A0F0LM47"/>
<keyword evidence="2" id="KW-0812">Transmembrane</keyword>
<protein>
    <submittedName>
        <fullName evidence="3">Uncharacterized protein</fullName>
    </submittedName>
</protein>
<evidence type="ECO:0000256" key="1">
    <source>
        <dbReference type="SAM" id="MobiDB-lite"/>
    </source>
</evidence>
<keyword evidence="2" id="KW-0472">Membrane</keyword>
<feature type="region of interest" description="Disordered" evidence="1">
    <location>
        <begin position="77"/>
        <end position="100"/>
    </location>
</feature>
<proteinExistence type="predicted"/>
<evidence type="ECO:0000313" key="3">
    <source>
        <dbReference type="EMBL" id="KJL32626.1"/>
    </source>
</evidence>
<organism evidence="3 4">
    <name type="scientific">Microbacterium azadirachtae</name>
    <dbReference type="NCBI Taxonomy" id="582680"/>
    <lineage>
        <taxon>Bacteria</taxon>
        <taxon>Bacillati</taxon>
        <taxon>Actinomycetota</taxon>
        <taxon>Actinomycetes</taxon>
        <taxon>Micrococcales</taxon>
        <taxon>Microbacteriaceae</taxon>
        <taxon>Microbacterium</taxon>
    </lineage>
</organism>
<accession>A0A0F0LM47</accession>
<evidence type="ECO:0000256" key="2">
    <source>
        <dbReference type="SAM" id="Phobius"/>
    </source>
</evidence>